<dbReference type="AlphaFoldDB" id="A0A1G9TZP9"/>
<sequence>MKYFPKMQRITVVMLLILMGLSVPALAKDQTPATPPRILSLAPIALTPELTGKYSEQTVLVKIKATILDTGTMDSNVEVITSSGDPAFDQAVIDSLQKSVFTPAYTEDRQAISSSIVLPLNVKVEKYVPVEPPARQPDQENASVQTSP</sequence>
<feature type="chain" id="PRO_5011781850" evidence="1">
    <location>
        <begin position="28"/>
        <end position="148"/>
    </location>
</feature>
<evidence type="ECO:0000313" key="4">
    <source>
        <dbReference type="Proteomes" id="UP000214880"/>
    </source>
</evidence>
<proteinExistence type="predicted"/>
<protein>
    <submittedName>
        <fullName evidence="3">TonB protein C-terminal</fullName>
    </submittedName>
</protein>
<accession>A0A1G9TZP9</accession>
<dbReference type="GO" id="GO:0055085">
    <property type="term" value="P:transmembrane transport"/>
    <property type="evidence" value="ECO:0007669"/>
    <property type="project" value="InterPro"/>
</dbReference>
<dbReference type="InterPro" id="IPR037682">
    <property type="entry name" value="TonB_C"/>
</dbReference>
<evidence type="ECO:0000259" key="2">
    <source>
        <dbReference type="Pfam" id="PF03544"/>
    </source>
</evidence>
<organism evidence="3 4">
    <name type="scientific">Dendrosporobacter quercicolus</name>
    <dbReference type="NCBI Taxonomy" id="146817"/>
    <lineage>
        <taxon>Bacteria</taxon>
        <taxon>Bacillati</taxon>
        <taxon>Bacillota</taxon>
        <taxon>Negativicutes</taxon>
        <taxon>Selenomonadales</taxon>
        <taxon>Sporomusaceae</taxon>
        <taxon>Dendrosporobacter</taxon>
    </lineage>
</organism>
<feature type="signal peptide" evidence="1">
    <location>
        <begin position="1"/>
        <end position="27"/>
    </location>
</feature>
<gene>
    <name evidence="3" type="ORF">SAMN04488502_105140</name>
</gene>
<dbReference type="OrthoDB" id="1683934at2"/>
<dbReference type="Pfam" id="PF03544">
    <property type="entry name" value="TonB_C"/>
    <property type="match status" value="1"/>
</dbReference>
<dbReference type="EMBL" id="FNHB01000005">
    <property type="protein sequence ID" value="SDM53023.1"/>
    <property type="molecule type" value="Genomic_DNA"/>
</dbReference>
<dbReference type="Gene3D" id="3.30.1150.10">
    <property type="match status" value="1"/>
</dbReference>
<evidence type="ECO:0000313" key="3">
    <source>
        <dbReference type="EMBL" id="SDM53023.1"/>
    </source>
</evidence>
<dbReference type="Proteomes" id="UP000214880">
    <property type="component" value="Unassembled WGS sequence"/>
</dbReference>
<feature type="domain" description="TonB C-terminal" evidence="2">
    <location>
        <begin position="61"/>
        <end position="120"/>
    </location>
</feature>
<reference evidence="3 4" key="1">
    <citation type="submission" date="2016-10" db="EMBL/GenBank/DDBJ databases">
        <authorList>
            <person name="de Groot N.N."/>
        </authorList>
    </citation>
    <scope>NUCLEOTIDE SEQUENCE [LARGE SCALE GENOMIC DNA]</scope>
    <source>
        <strain evidence="3 4">DSM 1736</strain>
    </source>
</reference>
<dbReference type="SUPFAM" id="SSF74653">
    <property type="entry name" value="TolA/TonB C-terminal domain"/>
    <property type="match status" value="1"/>
</dbReference>
<dbReference type="STRING" id="146817.SAMN04488502_105140"/>
<keyword evidence="4" id="KW-1185">Reference proteome</keyword>
<keyword evidence="1" id="KW-0732">Signal</keyword>
<dbReference type="RefSeq" id="WP_092073023.1">
    <property type="nucleotide sequence ID" value="NZ_FNHB01000005.1"/>
</dbReference>
<name>A0A1G9TZP9_9FIRM</name>
<evidence type="ECO:0000256" key="1">
    <source>
        <dbReference type="SAM" id="SignalP"/>
    </source>
</evidence>